<dbReference type="GO" id="GO:0016787">
    <property type="term" value="F:hydrolase activity"/>
    <property type="evidence" value="ECO:0007669"/>
    <property type="project" value="UniProtKB-KW"/>
</dbReference>
<keyword evidence="3" id="KW-1185">Reference proteome</keyword>
<protein>
    <submittedName>
        <fullName evidence="2">Alpha/beta fold hydrolase</fullName>
    </submittedName>
</protein>
<sequence length="292" mass="32764">MTIRGVHHRTLWSQIADLPHVLEFPEIGGIRTRVLRMGRGDQTILMLAGTSGHIEAYTHNLRALGEHYQIIAYDYPGHGYSTLVKGTLEIADYIEHLLALMDHYDLDRPHLCGESLGGWIALKVARRHPERFASLILSAPGGRMIPADRMARAQSMSRRSVEDPSWENVKARLNVVIHDAEAISDELVAVRQAIYAQPGFVDSMNAILALQDPEIRRRNSVTDADYENQPLPALLVWTDHEPSGDPGVGRALAEKMPHGRFVLVEGAAHWPQWEEPEQFNAAVLRFLREQAS</sequence>
<organism evidence="2 3">
    <name type="scientific">Microbispora catharanthi</name>
    <dbReference type="NCBI Taxonomy" id="1712871"/>
    <lineage>
        <taxon>Bacteria</taxon>
        <taxon>Bacillati</taxon>
        <taxon>Actinomycetota</taxon>
        <taxon>Actinomycetes</taxon>
        <taxon>Streptosporangiales</taxon>
        <taxon>Streptosporangiaceae</taxon>
        <taxon>Microbispora</taxon>
    </lineage>
</organism>
<dbReference type="Gene3D" id="3.40.50.1820">
    <property type="entry name" value="alpha/beta hydrolase"/>
    <property type="match status" value="1"/>
</dbReference>
<gene>
    <name evidence="2" type="ORF">FH610_018595</name>
</gene>
<evidence type="ECO:0000259" key="1">
    <source>
        <dbReference type="Pfam" id="PF00561"/>
    </source>
</evidence>
<proteinExistence type="predicted"/>
<dbReference type="EMBL" id="VDMA02000009">
    <property type="protein sequence ID" value="KAB8183677.1"/>
    <property type="molecule type" value="Genomic_DNA"/>
</dbReference>
<evidence type="ECO:0000313" key="2">
    <source>
        <dbReference type="EMBL" id="KAB8183677.1"/>
    </source>
</evidence>
<dbReference type="PANTHER" id="PTHR43798:SF33">
    <property type="entry name" value="HYDROLASE, PUTATIVE (AFU_ORTHOLOGUE AFUA_2G14860)-RELATED"/>
    <property type="match status" value="1"/>
</dbReference>
<dbReference type="InterPro" id="IPR000073">
    <property type="entry name" value="AB_hydrolase_1"/>
</dbReference>
<name>A0A5N6BT97_9ACTN</name>
<evidence type="ECO:0000313" key="3">
    <source>
        <dbReference type="Proteomes" id="UP000313066"/>
    </source>
</evidence>
<dbReference type="PANTHER" id="PTHR43798">
    <property type="entry name" value="MONOACYLGLYCEROL LIPASE"/>
    <property type="match status" value="1"/>
</dbReference>
<keyword evidence="2" id="KW-0378">Hydrolase</keyword>
<comment type="caution">
    <text evidence="2">The sequence shown here is derived from an EMBL/GenBank/DDBJ whole genome shotgun (WGS) entry which is preliminary data.</text>
</comment>
<dbReference type="RefSeq" id="WP_139575785.1">
    <property type="nucleotide sequence ID" value="NZ_VDMA02000009.1"/>
</dbReference>
<feature type="domain" description="AB hydrolase-1" evidence="1">
    <location>
        <begin position="43"/>
        <end position="276"/>
    </location>
</feature>
<dbReference type="PRINTS" id="PR00111">
    <property type="entry name" value="ABHYDROLASE"/>
</dbReference>
<accession>A0A5N6BT97</accession>
<reference evidence="2 3" key="1">
    <citation type="submission" date="2019-10" db="EMBL/GenBank/DDBJ databases">
        <title>Nonomuraea sp. nov., isolated from Phyllanthus amarus.</title>
        <authorList>
            <person name="Klykleung N."/>
            <person name="Tanasupawat S."/>
        </authorList>
    </citation>
    <scope>NUCLEOTIDE SEQUENCE [LARGE SCALE GENOMIC DNA]</scope>
    <source>
        <strain evidence="2 3">CR1-09</strain>
    </source>
</reference>
<dbReference type="InterPro" id="IPR050266">
    <property type="entry name" value="AB_hydrolase_sf"/>
</dbReference>
<dbReference type="AlphaFoldDB" id="A0A5N6BT97"/>
<dbReference type="Pfam" id="PF00561">
    <property type="entry name" value="Abhydrolase_1"/>
    <property type="match status" value="1"/>
</dbReference>
<dbReference type="InterPro" id="IPR029058">
    <property type="entry name" value="AB_hydrolase_fold"/>
</dbReference>
<dbReference type="GO" id="GO:0016020">
    <property type="term" value="C:membrane"/>
    <property type="evidence" value="ECO:0007669"/>
    <property type="project" value="TreeGrafter"/>
</dbReference>
<dbReference type="Proteomes" id="UP000313066">
    <property type="component" value="Unassembled WGS sequence"/>
</dbReference>
<dbReference type="SUPFAM" id="SSF53474">
    <property type="entry name" value="alpha/beta-Hydrolases"/>
    <property type="match status" value="1"/>
</dbReference>